<dbReference type="Pfam" id="PF03235">
    <property type="entry name" value="GmrSD_N"/>
    <property type="match status" value="1"/>
</dbReference>
<reference evidence="2 3" key="1">
    <citation type="submission" date="2017-06" db="EMBL/GenBank/DDBJ databases">
        <title>Genome sequencing of cyanobaciteial culture collection at National Institute for Environmental Studies (NIES).</title>
        <authorList>
            <person name="Hirose Y."/>
            <person name="Shimura Y."/>
            <person name="Fujisawa T."/>
            <person name="Nakamura Y."/>
            <person name="Kawachi M."/>
        </authorList>
    </citation>
    <scope>NUCLEOTIDE SEQUENCE [LARGE SCALE GENOMIC DNA]</scope>
    <source>
        <strain evidence="2 3">NIES-37</strain>
    </source>
</reference>
<gene>
    <name evidence="2" type="ORF">NIES37_41300</name>
</gene>
<dbReference type="Proteomes" id="UP000218785">
    <property type="component" value="Chromosome"/>
</dbReference>
<sequence length="624" mass="72263">MAKMTEHQMNSISTFDITKYFLLDVMKDIKTGRIQLPDFQRDWVWDDTHVRRLIASISLAYPIGAVMMLQQGNQQRQFKPRLVDGVLTPENQPPNLLILDGQQRLTTAFMVLLSQQPVIIKDQKSQKTVKKLYYLDIQKCLDPSGDRYSAIIALPESKIARTYTGALIDCSTPEKEYQALLFPLSKVFFFSEWRSKFSKYWQYDPQKLELIDNLEVEVLKKFEHYQIPVIQLRDSLPKEAVCQVFEDTNTSGCDLNYFDLMSSSYCTADFSLRDDWKQRENRFQSLKVLRKLRSTDFVQAVTLMAGYAKRMEAIKKGGNTDKLPGVACDRTEVLKLTKEEYQKWADPITRGFEESARFLYSQKIFDADDLAYPIQLVVLSAIFTVLGERSRSSHIRSMLERWLWCGIFGEVYTRWHETRVGRDIVEVPDWLAGGALPFTIMQANFSFDRLLSIRKRYGAVYQGLAALLRREGAIDWSTGEEINDVIYFEEQIDSHHIFPMAWCRKQKIDSKKYNCLINRTPLSAKTNKKIGSKAPSSYLQEFELSGTAPRRLDEMLRSHGISPTTLRRDDFEAFFQTRAHNLLTLIGKAMGKTLSFESFQDFAGEQHNGNSKEYKLHPEILTNY</sequence>
<dbReference type="PANTHER" id="PTHR37292:SF2">
    <property type="entry name" value="DUF262 DOMAIN-CONTAINING PROTEIN"/>
    <property type="match status" value="1"/>
</dbReference>
<dbReference type="EMBL" id="AP018248">
    <property type="protein sequence ID" value="BAZ00146.1"/>
    <property type="molecule type" value="Genomic_DNA"/>
</dbReference>
<accession>A0A1Z4N368</accession>
<dbReference type="KEGG" id="ttq:NIES37_41300"/>
<evidence type="ECO:0000313" key="3">
    <source>
        <dbReference type="Proteomes" id="UP000218785"/>
    </source>
</evidence>
<evidence type="ECO:0000259" key="1">
    <source>
        <dbReference type="Pfam" id="PF03235"/>
    </source>
</evidence>
<organism evidence="2 3">
    <name type="scientific">Tolypothrix tenuis PCC 7101</name>
    <dbReference type="NCBI Taxonomy" id="231146"/>
    <lineage>
        <taxon>Bacteria</taxon>
        <taxon>Bacillati</taxon>
        <taxon>Cyanobacteriota</taxon>
        <taxon>Cyanophyceae</taxon>
        <taxon>Nostocales</taxon>
        <taxon>Tolypothrichaceae</taxon>
        <taxon>Tolypothrix</taxon>
    </lineage>
</organism>
<proteinExistence type="predicted"/>
<dbReference type="InterPro" id="IPR004919">
    <property type="entry name" value="GmrSD_N"/>
</dbReference>
<protein>
    <recommendedName>
        <fullName evidence="1">GmrSD restriction endonucleases N-terminal domain-containing protein</fullName>
    </recommendedName>
</protein>
<dbReference type="AlphaFoldDB" id="A0A1Z4N368"/>
<feature type="domain" description="GmrSD restriction endonucleases N-terminal" evidence="1">
    <location>
        <begin position="23"/>
        <end position="265"/>
    </location>
</feature>
<evidence type="ECO:0000313" key="2">
    <source>
        <dbReference type="EMBL" id="BAZ00146.1"/>
    </source>
</evidence>
<keyword evidence="3" id="KW-1185">Reference proteome</keyword>
<dbReference type="PANTHER" id="PTHR37292">
    <property type="entry name" value="VNG6097C"/>
    <property type="match status" value="1"/>
</dbReference>
<name>A0A1Z4N368_9CYAN</name>